<evidence type="ECO:0000256" key="4">
    <source>
        <dbReference type="ARBA" id="ARBA00022692"/>
    </source>
</evidence>
<dbReference type="PANTHER" id="PTHR32309">
    <property type="entry name" value="TYROSINE-PROTEIN KINASE"/>
    <property type="match status" value="1"/>
</dbReference>
<name>A0A3E3DV22_9FIRM</name>
<reference evidence="9 10" key="1">
    <citation type="submission" date="2018-08" db="EMBL/GenBank/DDBJ databases">
        <title>A genome reference for cultivated species of the human gut microbiota.</title>
        <authorList>
            <person name="Zou Y."/>
            <person name="Xue W."/>
            <person name="Luo G."/>
        </authorList>
    </citation>
    <scope>NUCLEOTIDE SEQUENCE [LARGE SCALE GENOMIC DNA]</scope>
    <source>
        <strain evidence="9 10">TF08-11</strain>
    </source>
</reference>
<organism evidence="9 10">
    <name type="scientific">Faecalicoccus pleomorphus</name>
    <dbReference type="NCBI Taxonomy" id="1323"/>
    <lineage>
        <taxon>Bacteria</taxon>
        <taxon>Bacillati</taxon>
        <taxon>Bacillota</taxon>
        <taxon>Erysipelotrichia</taxon>
        <taxon>Erysipelotrichales</taxon>
        <taxon>Erysipelotrichaceae</taxon>
        <taxon>Faecalicoccus</taxon>
    </lineage>
</organism>
<keyword evidence="4 7" id="KW-0812">Transmembrane</keyword>
<evidence type="ECO:0000256" key="3">
    <source>
        <dbReference type="ARBA" id="ARBA00022475"/>
    </source>
</evidence>
<evidence type="ECO:0000256" key="5">
    <source>
        <dbReference type="ARBA" id="ARBA00022989"/>
    </source>
</evidence>
<dbReference type="Pfam" id="PF02706">
    <property type="entry name" value="Wzz"/>
    <property type="match status" value="1"/>
</dbReference>
<accession>A0A3E3DV22</accession>
<comment type="caution">
    <text evidence="9">The sequence shown here is derived from an EMBL/GenBank/DDBJ whole genome shotgun (WGS) entry which is preliminary data.</text>
</comment>
<gene>
    <name evidence="9" type="ORF">DXC78_11670</name>
</gene>
<evidence type="ECO:0000313" key="9">
    <source>
        <dbReference type="EMBL" id="RGD73134.1"/>
    </source>
</evidence>
<keyword evidence="6 7" id="KW-0472">Membrane</keyword>
<dbReference type="InterPro" id="IPR003856">
    <property type="entry name" value="LPS_length_determ_N"/>
</dbReference>
<evidence type="ECO:0000256" key="6">
    <source>
        <dbReference type="ARBA" id="ARBA00023136"/>
    </source>
</evidence>
<evidence type="ECO:0000259" key="8">
    <source>
        <dbReference type="Pfam" id="PF02706"/>
    </source>
</evidence>
<dbReference type="GO" id="GO:0004713">
    <property type="term" value="F:protein tyrosine kinase activity"/>
    <property type="evidence" value="ECO:0007669"/>
    <property type="project" value="TreeGrafter"/>
</dbReference>
<evidence type="ECO:0000256" key="1">
    <source>
        <dbReference type="ARBA" id="ARBA00004651"/>
    </source>
</evidence>
<dbReference type="AlphaFoldDB" id="A0A3E3DV22"/>
<protein>
    <submittedName>
        <fullName evidence="9">Capsular biosynthesis protein</fullName>
    </submittedName>
</protein>
<evidence type="ECO:0000313" key="10">
    <source>
        <dbReference type="Proteomes" id="UP000260721"/>
    </source>
</evidence>
<keyword evidence="5 7" id="KW-1133">Transmembrane helix</keyword>
<sequence>MYCMPIHRQANKEKEYYGMNEKMEMNQDEMEIDLKDLFNALKKKIVPIAFTSIVFAMIGLVLATFIIPKQYSSEATIYITPRISEQGSIDYNSIQTNSRMVNNYMQILQGETITAQVAEKVGLEDYKEVLDTLTISNATDTELIDIQSTTTDPQLAYEIVENTISVFNEEMLDVLRIDNLAVINEPKVNENPVSPSRSKFTLIGFAVGLIVSAGIVTVYYLFDNRLRTREAAENYLGIPVLATVPYKR</sequence>
<keyword evidence="3" id="KW-1003">Cell membrane</keyword>
<dbReference type="InterPro" id="IPR050445">
    <property type="entry name" value="Bact_polysacc_biosynth/exp"/>
</dbReference>
<comment type="subcellular location">
    <subcellularLocation>
        <location evidence="1">Cell membrane</location>
        <topology evidence="1">Multi-pass membrane protein</topology>
    </subcellularLocation>
</comment>
<comment type="similarity">
    <text evidence="2">Belongs to the CpsC/CapA family.</text>
</comment>
<evidence type="ECO:0000256" key="7">
    <source>
        <dbReference type="SAM" id="Phobius"/>
    </source>
</evidence>
<dbReference type="PANTHER" id="PTHR32309:SF13">
    <property type="entry name" value="FERRIC ENTEROBACTIN TRANSPORT PROTEIN FEPE"/>
    <property type="match status" value="1"/>
</dbReference>
<evidence type="ECO:0000256" key="2">
    <source>
        <dbReference type="ARBA" id="ARBA00006683"/>
    </source>
</evidence>
<dbReference type="GO" id="GO:0005886">
    <property type="term" value="C:plasma membrane"/>
    <property type="evidence" value="ECO:0007669"/>
    <property type="project" value="UniProtKB-SubCell"/>
</dbReference>
<dbReference type="EMBL" id="QUSK01000034">
    <property type="protein sequence ID" value="RGD73134.1"/>
    <property type="molecule type" value="Genomic_DNA"/>
</dbReference>
<dbReference type="STRING" id="1123313.GCA_000420345_00935"/>
<proteinExistence type="inferred from homology"/>
<feature type="transmembrane region" description="Helical" evidence="7">
    <location>
        <begin position="200"/>
        <end position="222"/>
    </location>
</feature>
<feature type="domain" description="Polysaccharide chain length determinant N-terminal" evidence="8">
    <location>
        <begin position="31"/>
        <end position="120"/>
    </location>
</feature>
<feature type="transmembrane region" description="Helical" evidence="7">
    <location>
        <begin position="45"/>
        <end position="67"/>
    </location>
</feature>
<dbReference type="Proteomes" id="UP000260721">
    <property type="component" value="Unassembled WGS sequence"/>
</dbReference>